<sequence>MELNKDKAAQPVLLLIPHYNNPEGLSKSLASIGGDEPCDVLVVDDGSVRKIIDTAAAQAAFKGQGTLRILNLPQNKGIEGALNAGLAWAKARGYKWIARLDCGDCNVSDRIARQLKFMEQYPDVVLLGGAASFVDQQGVEQFVLRHPTEHADILAFMKKNSAYIHPSVMFKLSAADAVGMYPLDAPAAEDYAMFWAMARQFKVANLPEVLIRYELDPNGISLGKRKVQLKSRLKLQRKYFDGSPAAMAGMARTVALLALPYELAFKLKSKLRGNKA</sequence>
<evidence type="ECO:0000256" key="2">
    <source>
        <dbReference type="ARBA" id="ARBA00022676"/>
    </source>
</evidence>
<keyword evidence="2" id="KW-0328">Glycosyltransferase</keyword>
<dbReference type="AlphaFoldDB" id="A0A7D5V9V4"/>
<dbReference type="Proteomes" id="UP000510822">
    <property type="component" value="Chromosome"/>
</dbReference>
<organism evidence="5 6">
    <name type="scientific">Chitinibacter fontanus</name>
    <dbReference type="NCBI Taxonomy" id="1737446"/>
    <lineage>
        <taxon>Bacteria</taxon>
        <taxon>Pseudomonadati</taxon>
        <taxon>Pseudomonadota</taxon>
        <taxon>Betaproteobacteria</taxon>
        <taxon>Neisseriales</taxon>
        <taxon>Chitinibacteraceae</taxon>
        <taxon>Chitinibacter</taxon>
    </lineage>
</organism>
<keyword evidence="6" id="KW-1185">Reference proteome</keyword>
<proteinExistence type="inferred from homology"/>
<dbReference type="InterPro" id="IPR029044">
    <property type="entry name" value="Nucleotide-diphossugar_trans"/>
</dbReference>
<evidence type="ECO:0000256" key="3">
    <source>
        <dbReference type="ARBA" id="ARBA00022679"/>
    </source>
</evidence>
<dbReference type="GO" id="GO:0016757">
    <property type="term" value="F:glycosyltransferase activity"/>
    <property type="evidence" value="ECO:0007669"/>
    <property type="project" value="UniProtKB-KW"/>
</dbReference>
<comment type="similarity">
    <text evidence="1">Belongs to the glycosyltransferase 2 family.</text>
</comment>
<dbReference type="EMBL" id="CP058952">
    <property type="protein sequence ID" value="QLI81837.1"/>
    <property type="molecule type" value="Genomic_DNA"/>
</dbReference>
<dbReference type="InterPro" id="IPR050834">
    <property type="entry name" value="Glycosyltransf_2"/>
</dbReference>
<name>A0A7D5V9V4_9NEIS</name>
<dbReference type="PANTHER" id="PTHR43685">
    <property type="entry name" value="GLYCOSYLTRANSFERASE"/>
    <property type="match status" value="1"/>
</dbReference>
<dbReference type="SUPFAM" id="SSF53448">
    <property type="entry name" value="Nucleotide-diphospho-sugar transferases"/>
    <property type="match status" value="1"/>
</dbReference>
<feature type="domain" description="Glycosyltransferase 2-like" evidence="4">
    <location>
        <begin position="15"/>
        <end position="141"/>
    </location>
</feature>
<dbReference type="Gene3D" id="3.90.550.10">
    <property type="entry name" value="Spore Coat Polysaccharide Biosynthesis Protein SpsA, Chain A"/>
    <property type="match status" value="1"/>
</dbReference>
<protein>
    <submittedName>
        <fullName evidence="5">Glycosyltransferase</fullName>
    </submittedName>
</protein>
<dbReference type="RefSeq" id="WP_180305944.1">
    <property type="nucleotide sequence ID" value="NZ_CP058952.1"/>
</dbReference>
<gene>
    <name evidence="5" type="ORF">HZU75_09975</name>
</gene>
<reference evidence="5 6" key="1">
    <citation type="journal article" date="2016" name="Int. J. Syst. Evol. Microbiol.">
        <title>Chitinibacter fontanus sp. nov., isolated from a spring.</title>
        <authorList>
            <person name="Sheu S.Y."/>
            <person name="Li Y.S."/>
            <person name="Young C.C."/>
            <person name="Chen W.M."/>
        </authorList>
    </citation>
    <scope>NUCLEOTIDE SEQUENCE [LARGE SCALE GENOMIC DNA]</scope>
    <source>
        <strain evidence="5 6">STM-7</strain>
    </source>
</reference>
<dbReference type="InterPro" id="IPR001173">
    <property type="entry name" value="Glyco_trans_2-like"/>
</dbReference>
<evidence type="ECO:0000259" key="4">
    <source>
        <dbReference type="Pfam" id="PF00535"/>
    </source>
</evidence>
<accession>A0A7D5V9V4</accession>
<keyword evidence="3 5" id="KW-0808">Transferase</keyword>
<evidence type="ECO:0000313" key="6">
    <source>
        <dbReference type="Proteomes" id="UP000510822"/>
    </source>
</evidence>
<evidence type="ECO:0000256" key="1">
    <source>
        <dbReference type="ARBA" id="ARBA00006739"/>
    </source>
</evidence>
<dbReference type="KEGG" id="cfon:HZU75_09975"/>
<dbReference type="PANTHER" id="PTHR43685:SF5">
    <property type="entry name" value="GLYCOSYLTRANSFERASE EPSE-RELATED"/>
    <property type="match status" value="1"/>
</dbReference>
<dbReference type="Pfam" id="PF00535">
    <property type="entry name" value="Glycos_transf_2"/>
    <property type="match status" value="1"/>
</dbReference>
<evidence type="ECO:0000313" key="5">
    <source>
        <dbReference type="EMBL" id="QLI81837.1"/>
    </source>
</evidence>